<accession>A0A1V0S9B0</accession>
<keyword evidence="1" id="KW-0418">Kinase</keyword>
<name>A0A1V0S9B0_9VIRU</name>
<dbReference type="EMBL" id="KY684083">
    <property type="protein sequence ID" value="ARF08310.1"/>
    <property type="molecule type" value="Genomic_DNA"/>
</dbReference>
<evidence type="ECO:0000313" key="1">
    <source>
        <dbReference type="EMBL" id="ARF08310.1"/>
    </source>
</evidence>
<protein>
    <submittedName>
        <fullName evidence="1">Putative divergent protein kinase</fullName>
    </submittedName>
</protein>
<organism evidence="1">
    <name type="scientific">Catovirus CTV1</name>
    <dbReference type="NCBI Taxonomy" id="1977631"/>
    <lineage>
        <taxon>Viruses</taxon>
        <taxon>Varidnaviria</taxon>
        <taxon>Bamfordvirae</taxon>
        <taxon>Nucleocytoviricota</taxon>
        <taxon>Megaviricetes</taxon>
        <taxon>Imitervirales</taxon>
        <taxon>Mimiviridae</taxon>
        <taxon>Klosneuvirinae</taxon>
        <taxon>Catovirus</taxon>
    </lineage>
</organism>
<keyword evidence="1" id="KW-0808">Transferase</keyword>
<dbReference type="InterPro" id="IPR011009">
    <property type="entry name" value="Kinase-like_dom_sf"/>
</dbReference>
<gene>
    <name evidence="1" type="ORF">Catovirus_1_360</name>
</gene>
<reference evidence="1" key="1">
    <citation type="journal article" date="2017" name="Science">
        <title>Giant viruses with an expanded complement of translation system components.</title>
        <authorList>
            <person name="Schulz F."/>
            <person name="Yutin N."/>
            <person name="Ivanova N.N."/>
            <person name="Ortega D.R."/>
            <person name="Lee T.K."/>
            <person name="Vierheilig J."/>
            <person name="Daims H."/>
            <person name="Horn M."/>
            <person name="Wagner M."/>
            <person name="Jensen G.J."/>
            <person name="Kyrpides N.C."/>
            <person name="Koonin E.V."/>
            <person name="Woyke T."/>
        </authorList>
    </citation>
    <scope>NUCLEOTIDE SEQUENCE</scope>
    <source>
        <strain evidence="1">CTV1</strain>
    </source>
</reference>
<proteinExistence type="predicted"/>
<dbReference type="SUPFAM" id="SSF56112">
    <property type="entry name" value="Protein kinase-like (PK-like)"/>
    <property type="match status" value="1"/>
</dbReference>
<dbReference type="GO" id="GO:0016301">
    <property type="term" value="F:kinase activity"/>
    <property type="evidence" value="ECO:0007669"/>
    <property type="project" value="UniProtKB-KW"/>
</dbReference>
<sequence length="391" mass="46710">MNFNKEYVQFRKNKKYKHQNIYDFIKEGNVFFGSGGSENIIVKMDDRSVLKIVPILEKDPNWKENVDNNEKEIEFYKFFTKEFILTNITPHIVGYFDNYKLLNITKMFPKKCLTIDEKFLVNPKKLSYVNEKLCELKNMHKFKLIKNTADVIVLENCPISIGSIISRILNSKKGNKHNDLKELLDRTIFQLIYTLTAIQHSYPTFIHNDLFLRNILGKIESEYDNNDYVEYKYNGVSYYLKANGFYMRINDFGYSLLPPIIMSKTFYESVRFNPIDQMSFDDKLKDTFTFLYDLYNGQNLGHWSVMSYIRDEDIGFKREIKKLFKKYMDVNLIDKITKYNKNLLDMQWNIKHTPLLRKTIMEPKLYFKKGTFDKYRTKPKDANIVKTFQIN</sequence>
<dbReference type="Gene3D" id="1.10.510.10">
    <property type="entry name" value="Transferase(Phosphotransferase) domain 1"/>
    <property type="match status" value="1"/>
</dbReference>